<comment type="caution">
    <text evidence="1">The sequence shown here is derived from an EMBL/GenBank/DDBJ whole genome shotgun (WGS) entry which is preliminary data.</text>
</comment>
<evidence type="ECO:0000313" key="1">
    <source>
        <dbReference type="EMBL" id="PAV24723.1"/>
    </source>
</evidence>
<name>A0A2A2I131_9GAMM</name>
<dbReference type="AlphaFoldDB" id="A0A2A2I131"/>
<proteinExistence type="predicted"/>
<gene>
    <name evidence="1" type="ORF">CF392_14715</name>
</gene>
<dbReference type="Proteomes" id="UP000218332">
    <property type="component" value="Unassembled WGS sequence"/>
</dbReference>
<accession>A0A2A2I131</accession>
<protein>
    <submittedName>
        <fullName evidence="1">Uncharacterized protein</fullName>
    </submittedName>
</protein>
<dbReference type="EMBL" id="NMPM01000108">
    <property type="protein sequence ID" value="PAV24723.1"/>
    <property type="molecule type" value="Genomic_DNA"/>
</dbReference>
<organism evidence="1 2">
    <name type="scientific">Tamilnaduibacter salinus</name>
    <dbReference type="NCBI Taxonomy" id="1484056"/>
    <lineage>
        <taxon>Bacteria</taxon>
        <taxon>Pseudomonadati</taxon>
        <taxon>Pseudomonadota</taxon>
        <taxon>Gammaproteobacteria</taxon>
        <taxon>Pseudomonadales</taxon>
        <taxon>Marinobacteraceae</taxon>
        <taxon>Tamilnaduibacter</taxon>
    </lineage>
</organism>
<evidence type="ECO:0000313" key="2">
    <source>
        <dbReference type="Proteomes" id="UP000218332"/>
    </source>
</evidence>
<sequence length="244" mass="28323">MTEFSNRFLDSSVLRPLLIAEGLESDDRGERLIDIDNVCGGLKESIRSVLLIRDRGARHEDIERIFEERVDSDDFVAVSMIGEMFLEKPEFSQTVSKEVIDRYFDYLNSRSSMLFFFSKAKLKLNVFHEKGRESDLVEAISHFKQAKQRGNLTAAILYNRLQLALLRERRLSGSEIGYILGRVGLFLSMLFVVWDSVEDVTVNRWWRYFELAHVMPVRVKSIDDAIQSGKVNWTGTIKKFSNRR</sequence>
<reference evidence="1 2" key="1">
    <citation type="submission" date="2017-07" db="EMBL/GenBank/DDBJ databases">
        <title>Tamlnaduibacter salinus (Mi-7) genome sequencing.</title>
        <authorList>
            <person name="Verma A."/>
            <person name="Krishnamurthi S."/>
        </authorList>
    </citation>
    <scope>NUCLEOTIDE SEQUENCE [LARGE SCALE GENOMIC DNA]</scope>
    <source>
        <strain evidence="1 2">Mi-7</strain>
    </source>
</reference>
<dbReference type="RefSeq" id="WP_095612200.1">
    <property type="nucleotide sequence ID" value="NZ_NMPM01000108.1"/>
</dbReference>
<keyword evidence="2" id="KW-1185">Reference proteome</keyword>